<dbReference type="SUPFAM" id="SSF49493">
    <property type="entry name" value="HSP40/DnaJ peptide-binding domain"/>
    <property type="match status" value="2"/>
</dbReference>
<dbReference type="PROSITE" id="PS50076">
    <property type="entry name" value="DNAJ_2"/>
    <property type="match status" value="1"/>
</dbReference>
<name>A0ABD2Q2L5_9PLAT</name>
<dbReference type="InterPro" id="IPR002939">
    <property type="entry name" value="DnaJ_C"/>
</dbReference>
<dbReference type="PRINTS" id="PR00625">
    <property type="entry name" value="JDOMAIN"/>
</dbReference>
<dbReference type="PANTHER" id="PTHR44298">
    <property type="entry name" value="DNAJ HOMOLOG SUBFAMILY B MEMBER 11"/>
    <property type="match status" value="1"/>
</dbReference>
<keyword evidence="1" id="KW-0732">Signal</keyword>
<dbReference type="Pfam" id="PF00226">
    <property type="entry name" value="DnaJ"/>
    <property type="match status" value="1"/>
</dbReference>
<keyword evidence="4" id="KW-1185">Reference proteome</keyword>
<accession>A0ABD2Q2L5</accession>
<dbReference type="Gene3D" id="2.60.260.20">
    <property type="entry name" value="Urease metallochaperone UreE, N-terminal domain"/>
    <property type="match status" value="2"/>
</dbReference>
<dbReference type="PANTHER" id="PTHR44298:SF1">
    <property type="entry name" value="DNAJ HOMOLOG SUBFAMILY B MEMBER 11"/>
    <property type="match status" value="1"/>
</dbReference>
<dbReference type="CDD" id="cd06257">
    <property type="entry name" value="DnaJ"/>
    <property type="match status" value="1"/>
</dbReference>
<feature type="domain" description="J" evidence="2">
    <location>
        <begin position="46"/>
        <end position="111"/>
    </location>
</feature>
<dbReference type="Proteomes" id="UP001626550">
    <property type="component" value="Unassembled WGS sequence"/>
</dbReference>
<dbReference type="Gene3D" id="1.10.287.110">
    <property type="entry name" value="DnaJ domain"/>
    <property type="match status" value="1"/>
</dbReference>
<reference evidence="3 4" key="1">
    <citation type="submission" date="2024-11" db="EMBL/GenBank/DDBJ databases">
        <title>Adaptive evolution of stress response genes in parasites aligns with host niche diversity.</title>
        <authorList>
            <person name="Hahn C."/>
            <person name="Resl P."/>
        </authorList>
    </citation>
    <scope>NUCLEOTIDE SEQUENCE [LARGE SCALE GENOMIC DNA]</scope>
    <source>
        <strain evidence="3">EGGRZ-B1_66</strain>
        <tissue evidence="3">Body</tissue>
    </source>
</reference>
<organism evidence="3 4">
    <name type="scientific">Cichlidogyrus casuarinus</name>
    <dbReference type="NCBI Taxonomy" id="1844966"/>
    <lineage>
        <taxon>Eukaryota</taxon>
        <taxon>Metazoa</taxon>
        <taxon>Spiralia</taxon>
        <taxon>Lophotrochozoa</taxon>
        <taxon>Platyhelminthes</taxon>
        <taxon>Monogenea</taxon>
        <taxon>Monopisthocotylea</taxon>
        <taxon>Dactylogyridea</taxon>
        <taxon>Ancyrocephalidae</taxon>
        <taxon>Cichlidogyrus</taxon>
    </lineage>
</organism>
<dbReference type="CDD" id="cd10747">
    <property type="entry name" value="DnaJ_C"/>
    <property type="match status" value="1"/>
</dbReference>
<evidence type="ECO:0000313" key="4">
    <source>
        <dbReference type="Proteomes" id="UP001626550"/>
    </source>
</evidence>
<dbReference type="FunFam" id="2.60.260.20:FF:000013">
    <property type="entry name" value="DnaJ subfamily B member 11"/>
    <property type="match status" value="1"/>
</dbReference>
<dbReference type="EMBL" id="JBJKFK010001298">
    <property type="protein sequence ID" value="KAL3313462.1"/>
    <property type="molecule type" value="Genomic_DNA"/>
</dbReference>
<dbReference type="PROSITE" id="PS00636">
    <property type="entry name" value="DNAJ_1"/>
    <property type="match status" value="1"/>
</dbReference>
<sequence length="404" mass="45539">MLFLVCFGDLNWFLKRLVDISGKKMNLCFYICLVICLVELVSTGRDFYSILGIKRGSTKKEIKKAYRDLAKKLHPDKNKDDKDADTKFREINEAYEILNDDEKRKIYDRHGEEGLKDMGGGGGGGSNMDPFASFFGFGDFFGGGNQRKPDEIKGEDITMEISVTLEELYNGNFIELVRNKLVKKPIAGNRKCNCRFEMRTTPIGPGRFTMNQVEERTLDVEVEKGIPDGHKFTFRGEGEPHSDGDPGDLNLVFKQRPHGVFHRKNDDLYTNITISLVDALNGFNYELTHLDGRKLKISRSKVTWPGSLMALQKEGMPNYNDNSRTGSLYITFDVALPRSMELSSQQKEQIRSIFSATNPSDQPISLKTDVTPETASETIKGNGPPLAFNGFTFAGPRKHLSKFL</sequence>
<comment type="caution">
    <text evidence="3">The sequence shown here is derived from an EMBL/GenBank/DDBJ whole genome shotgun (WGS) entry which is preliminary data.</text>
</comment>
<dbReference type="SUPFAM" id="SSF46565">
    <property type="entry name" value="Chaperone J-domain"/>
    <property type="match status" value="1"/>
</dbReference>
<dbReference type="AlphaFoldDB" id="A0ABD2Q2L5"/>
<evidence type="ECO:0000313" key="3">
    <source>
        <dbReference type="EMBL" id="KAL3313462.1"/>
    </source>
</evidence>
<protein>
    <submittedName>
        <fullName evidence="3">DnaJ subfamily B member 11</fullName>
    </submittedName>
</protein>
<dbReference type="InterPro" id="IPR051736">
    <property type="entry name" value="DnaJ-B11-like"/>
</dbReference>
<evidence type="ECO:0000259" key="2">
    <source>
        <dbReference type="PROSITE" id="PS50076"/>
    </source>
</evidence>
<dbReference type="InterPro" id="IPR001623">
    <property type="entry name" value="DnaJ_domain"/>
</dbReference>
<dbReference type="InterPro" id="IPR008971">
    <property type="entry name" value="HSP40/DnaJ_pept-bd"/>
</dbReference>
<dbReference type="InterPro" id="IPR018253">
    <property type="entry name" value="DnaJ_domain_CS"/>
</dbReference>
<dbReference type="InterPro" id="IPR036869">
    <property type="entry name" value="J_dom_sf"/>
</dbReference>
<evidence type="ECO:0000256" key="1">
    <source>
        <dbReference type="ARBA" id="ARBA00022729"/>
    </source>
</evidence>
<proteinExistence type="predicted"/>
<dbReference type="Pfam" id="PF01556">
    <property type="entry name" value="DnaJ_C"/>
    <property type="match status" value="1"/>
</dbReference>
<gene>
    <name evidence="3" type="primary">DNAJB11</name>
    <name evidence="3" type="ORF">Ciccas_007936</name>
</gene>
<dbReference type="SMART" id="SM00271">
    <property type="entry name" value="DnaJ"/>
    <property type="match status" value="1"/>
</dbReference>